<feature type="compositionally biased region" description="Gly residues" evidence="1">
    <location>
        <begin position="744"/>
        <end position="753"/>
    </location>
</feature>
<dbReference type="InterPro" id="IPR021109">
    <property type="entry name" value="Peptidase_aspartic_dom_sf"/>
</dbReference>
<feature type="domain" description="Peptidase A1" evidence="3">
    <location>
        <begin position="46"/>
        <end position="409"/>
    </location>
</feature>
<feature type="compositionally biased region" description="Basic and acidic residues" evidence="1">
    <location>
        <begin position="832"/>
        <end position="841"/>
    </location>
</feature>
<feature type="compositionally biased region" description="Pro residues" evidence="1">
    <location>
        <begin position="430"/>
        <end position="439"/>
    </location>
</feature>
<reference evidence="4 5" key="1">
    <citation type="journal article" date="2016" name="Genome Biol. Evol.">
        <title>Divergent and convergent evolution of fungal pathogenicity.</title>
        <authorList>
            <person name="Shang Y."/>
            <person name="Xiao G."/>
            <person name="Zheng P."/>
            <person name="Cen K."/>
            <person name="Zhan S."/>
            <person name="Wang C."/>
        </authorList>
    </citation>
    <scope>NUCLEOTIDE SEQUENCE [LARGE SCALE GENOMIC DNA]</scope>
    <source>
        <strain evidence="4 5">RCEF 2490</strain>
    </source>
</reference>
<feature type="region of interest" description="Disordered" evidence="1">
    <location>
        <begin position="420"/>
        <end position="441"/>
    </location>
</feature>
<evidence type="ECO:0000256" key="2">
    <source>
        <dbReference type="SAM" id="Phobius"/>
    </source>
</evidence>
<feature type="region of interest" description="Disordered" evidence="1">
    <location>
        <begin position="595"/>
        <end position="841"/>
    </location>
</feature>
<evidence type="ECO:0000313" key="5">
    <source>
        <dbReference type="Proteomes" id="UP000078544"/>
    </source>
</evidence>
<evidence type="ECO:0000313" key="4">
    <source>
        <dbReference type="EMBL" id="KZZ92199.1"/>
    </source>
</evidence>
<gene>
    <name evidence="4" type="ORF">AAL_06409</name>
</gene>
<accession>A0A167Z5K4</accession>
<dbReference type="Proteomes" id="UP000078544">
    <property type="component" value="Unassembled WGS sequence"/>
</dbReference>
<dbReference type="AlphaFoldDB" id="A0A167Z5K4"/>
<keyword evidence="2" id="KW-0472">Membrane</keyword>
<dbReference type="OrthoDB" id="5233646at2759"/>
<feature type="region of interest" description="Disordered" evidence="1">
    <location>
        <begin position="480"/>
        <end position="573"/>
    </location>
</feature>
<sequence length="859" mass="92025">MRSQSAATAAAAAAAVASSAPNSTVIAPRPVAFNASDWLGNDGNWSTYAFSVGNNNPVNVLFSTSISEFWAVGPGGCPKNDPRCIAARGGIYNPSDSKHWSGLGTWQLGLPDLGTGGSGQYGFDTIASYSPITNTAFSMSNVLISAVTSTDYYLGYFGVGLRSGNFGNIVALPPLRQAVTSFGWIPSYSYGYTAGASYRGIVGSATLGGYDSARFAPHDTVFTINQSEGVPRPLIRGIEISAKNGSRPASWTNSTQILSDFTQAFTAIIDTTTPYLWLPPSVCDNFANALNLTYNDTFGLYTLSNDQYRQFSASDNPLTFTFSLSSRDNTDNFGFPLDVPGVVNITLPIQAFVSLLEYPFMNGTIAYGAPGVPYFTLRKAPKGSLYIGNAFLQEAYLITTYDSGSFSVHQARFPSDPIGGAQLQAIKQPPNSPYPPPLDPNASKGLSTGAMVGIAVGAAAFFFISVFAFFCFRRHRRRRRRRNQPKVELDDGKDGSSMMTPETPESAISRILSRITGRKRPPRRRSKDQSATKEAHPSEAPDCQIYEMAAPVPPVELDAGGGDDHTEFGDTDFGAEHGEELTAYEIARRKLERQLQGPVPAYTPPADGTLPMEKIAGTDLHPSDRSRAADRPPTTLTTVRRRADSNSTTLPVSEPSPVSPHGDWDSIEIPSPVTSSMPPRSHSSGTRNGYSTSSRSPSLRSNLPAGSSPEAVPPIPTVFQKTPIDPSKVVCLGPLPENVKLPGPSGGVGGGHSLSGRLVASSSRVSEGSLGSNFTEEEDVAAAEESSRDAATSSKGTSQTPRLAERHLLPTQLEEQEDVDISPESCQSSEGNRFDPGRELVHVPQLADKRYSWEYDEQN</sequence>
<proteinExistence type="predicted"/>
<keyword evidence="2" id="KW-1133">Transmembrane helix</keyword>
<dbReference type="Gene3D" id="2.40.70.10">
    <property type="entry name" value="Acid Proteases"/>
    <property type="match status" value="2"/>
</dbReference>
<feature type="compositionally biased region" description="Basic and acidic residues" evidence="1">
    <location>
        <begin position="562"/>
        <end position="573"/>
    </location>
</feature>
<dbReference type="PROSITE" id="PS51767">
    <property type="entry name" value="PEPTIDASE_A1"/>
    <property type="match status" value="1"/>
</dbReference>
<evidence type="ECO:0000256" key="1">
    <source>
        <dbReference type="SAM" id="MobiDB-lite"/>
    </source>
</evidence>
<feature type="compositionally biased region" description="Basic and acidic residues" evidence="1">
    <location>
        <begin position="527"/>
        <end position="539"/>
    </location>
</feature>
<evidence type="ECO:0000259" key="3">
    <source>
        <dbReference type="PROSITE" id="PS51767"/>
    </source>
</evidence>
<dbReference type="InterPro" id="IPR033121">
    <property type="entry name" value="PEPTIDASE_A1"/>
</dbReference>
<dbReference type="EMBL" id="AZGY01000016">
    <property type="protein sequence ID" value="KZZ92199.1"/>
    <property type="molecule type" value="Genomic_DNA"/>
</dbReference>
<name>A0A167Z5K4_9HYPO</name>
<dbReference type="GO" id="GO:0008233">
    <property type="term" value="F:peptidase activity"/>
    <property type="evidence" value="ECO:0007669"/>
    <property type="project" value="UniProtKB-KW"/>
</dbReference>
<dbReference type="STRING" id="1081109.A0A167Z5K4"/>
<keyword evidence="2" id="KW-0812">Transmembrane</keyword>
<protein>
    <submittedName>
        <fullName evidence="4">Eukaryotic aspartyl protease family protein</fullName>
    </submittedName>
</protein>
<dbReference type="SUPFAM" id="SSF50630">
    <property type="entry name" value="Acid proteases"/>
    <property type="match status" value="1"/>
</dbReference>
<feature type="compositionally biased region" description="Polar residues" evidence="1">
    <location>
        <begin position="672"/>
        <end position="690"/>
    </location>
</feature>
<keyword evidence="4" id="KW-0645">Protease</keyword>
<dbReference type="Pfam" id="PF00026">
    <property type="entry name" value="Asp"/>
    <property type="match status" value="1"/>
</dbReference>
<organism evidence="4 5">
    <name type="scientific">Moelleriella libera RCEF 2490</name>
    <dbReference type="NCBI Taxonomy" id="1081109"/>
    <lineage>
        <taxon>Eukaryota</taxon>
        <taxon>Fungi</taxon>
        <taxon>Dikarya</taxon>
        <taxon>Ascomycota</taxon>
        <taxon>Pezizomycotina</taxon>
        <taxon>Sordariomycetes</taxon>
        <taxon>Hypocreomycetidae</taxon>
        <taxon>Hypocreales</taxon>
        <taxon>Clavicipitaceae</taxon>
        <taxon>Moelleriella</taxon>
    </lineage>
</organism>
<dbReference type="GO" id="GO:0006508">
    <property type="term" value="P:proteolysis"/>
    <property type="evidence" value="ECO:0007669"/>
    <property type="project" value="UniProtKB-KW"/>
</dbReference>
<feature type="compositionally biased region" description="Low complexity" evidence="1">
    <location>
        <begin position="691"/>
        <end position="704"/>
    </location>
</feature>
<feature type="compositionally biased region" description="Basic and acidic residues" evidence="1">
    <location>
        <begin position="485"/>
        <end position="494"/>
    </location>
</feature>
<comment type="caution">
    <text evidence="4">The sequence shown here is derived from an EMBL/GenBank/DDBJ whole genome shotgun (WGS) entry which is preliminary data.</text>
</comment>
<feature type="compositionally biased region" description="Low complexity" evidence="1">
    <location>
        <begin position="754"/>
        <end position="772"/>
    </location>
</feature>
<feature type="compositionally biased region" description="Basic and acidic residues" evidence="1">
    <location>
        <begin position="621"/>
        <end position="630"/>
    </location>
</feature>
<feature type="transmembrane region" description="Helical" evidence="2">
    <location>
        <begin position="450"/>
        <end position="472"/>
    </location>
</feature>
<feature type="compositionally biased region" description="Basic residues" evidence="1">
    <location>
        <begin position="516"/>
        <end position="526"/>
    </location>
</feature>
<keyword evidence="4" id="KW-0378">Hydrolase</keyword>
<keyword evidence="5" id="KW-1185">Reference proteome</keyword>